<evidence type="ECO:0000313" key="6">
    <source>
        <dbReference type="EMBL" id="MFC7333678.1"/>
    </source>
</evidence>
<dbReference type="InterPro" id="IPR039424">
    <property type="entry name" value="SBP_5"/>
</dbReference>
<comment type="similarity">
    <text evidence="2">Belongs to the bacterial solute-binding protein 5 family.</text>
</comment>
<dbReference type="InterPro" id="IPR000914">
    <property type="entry name" value="SBP_5_dom"/>
</dbReference>
<evidence type="ECO:0000256" key="1">
    <source>
        <dbReference type="ARBA" id="ARBA00004418"/>
    </source>
</evidence>
<protein>
    <submittedName>
        <fullName evidence="6">Peptide ABC transporter substrate-binding protein</fullName>
    </submittedName>
</protein>
<feature type="domain" description="Solute-binding protein family 5" evidence="5">
    <location>
        <begin position="85"/>
        <end position="464"/>
    </location>
</feature>
<dbReference type="Gene3D" id="3.10.105.10">
    <property type="entry name" value="Dipeptide-binding Protein, Domain 3"/>
    <property type="match status" value="1"/>
</dbReference>
<dbReference type="PIRSF" id="PIRSF002741">
    <property type="entry name" value="MppA"/>
    <property type="match status" value="1"/>
</dbReference>
<comment type="caution">
    <text evidence="6">The sequence shown here is derived from an EMBL/GenBank/DDBJ whole genome shotgun (WGS) entry which is preliminary data.</text>
</comment>
<dbReference type="PANTHER" id="PTHR30290">
    <property type="entry name" value="PERIPLASMIC BINDING COMPONENT OF ABC TRANSPORTER"/>
    <property type="match status" value="1"/>
</dbReference>
<keyword evidence="3" id="KW-0813">Transport</keyword>
<dbReference type="CDD" id="cd08504">
    <property type="entry name" value="PBP2_OppA"/>
    <property type="match status" value="1"/>
</dbReference>
<evidence type="ECO:0000256" key="2">
    <source>
        <dbReference type="ARBA" id="ARBA00005695"/>
    </source>
</evidence>
<gene>
    <name evidence="6" type="ORF">ACFQPS_10930</name>
</gene>
<dbReference type="Proteomes" id="UP001596456">
    <property type="component" value="Unassembled WGS sequence"/>
</dbReference>
<reference evidence="7" key="1">
    <citation type="journal article" date="2019" name="Int. J. Syst. Evol. Microbiol.">
        <title>The Global Catalogue of Microorganisms (GCM) 10K type strain sequencing project: providing services to taxonomists for standard genome sequencing and annotation.</title>
        <authorList>
            <consortium name="The Broad Institute Genomics Platform"/>
            <consortium name="The Broad Institute Genome Sequencing Center for Infectious Disease"/>
            <person name="Wu L."/>
            <person name="Ma J."/>
        </authorList>
    </citation>
    <scope>NUCLEOTIDE SEQUENCE [LARGE SCALE GENOMIC DNA]</scope>
    <source>
        <strain evidence="7">CGMCC 1.16275</strain>
    </source>
</reference>
<keyword evidence="4" id="KW-0732">Signal</keyword>
<dbReference type="InterPro" id="IPR030678">
    <property type="entry name" value="Peptide/Ni-bd"/>
</dbReference>
<sequence length="546" mass="61616">MDQRLSRRSVLAGIAGGTAASGVALMAGVVPRFAIAQTAGGKVMYRGNGSEPETLDPHKSSGVPESFIQFDLFDGLLIPDGKGGLVPGAAERWEMSEDGTVYTFHLRRNARWSDGTPVTAEDWVFSWKRLLDPRTAAKYAYYLWPVLNAEDASLGRKPMDSVGLAAPDAYTFQVTLRGPTPYFLKMLHHHAAYALSKANLERHGDTFIRPGNLVSNGAYMLVEAVPQSHVKLVKNPHYWDAENVRIDTVMFLPTENLDAELRRFRSGELDFTYEVPLTQTDWVKANLPDEYRETPYFGTYFFAPNMTKEPWKSNRDLRMALNLAIDRASICEKITRQGEQPAYAFTPPGVEGYPLPLPDHAAWTQEQRDAKARELMQKAGYGKGGKPLDLEVLYNTSENHRKVAIAVASMWQQKLGIKVTLNNQEWKVFLDSRDEKKFKDVTRHGWIGDFVDPNTFLELLRSDIGKQNPSGYANPEYDRLMMEANRTQDPEKRAALMRQAEAIVLEDAAVFPLYTYAAQHMVAKRVLNWGDDLLDNHPTRWLDLKA</sequence>
<evidence type="ECO:0000256" key="3">
    <source>
        <dbReference type="ARBA" id="ARBA00022448"/>
    </source>
</evidence>
<proteinExistence type="inferred from homology"/>
<dbReference type="Pfam" id="PF00496">
    <property type="entry name" value="SBP_bac_5"/>
    <property type="match status" value="1"/>
</dbReference>
<dbReference type="PROSITE" id="PS51318">
    <property type="entry name" value="TAT"/>
    <property type="match status" value="1"/>
</dbReference>
<comment type="subcellular location">
    <subcellularLocation>
        <location evidence="1">Periplasm</location>
    </subcellularLocation>
</comment>
<dbReference type="RefSeq" id="WP_377358909.1">
    <property type="nucleotide sequence ID" value="NZ_JBHTCM010000010.1"/>
</dbReference>
<dbReference type="PANTHER" id="PTHR30290:SF10">
    <property type="entry name" value="PERIPLASMIC OLIGOPEPTIDE-BINDING PROTEIN-RELATED"/>
    <property type="match status" value="1"/>
</dbReference>
<evidence type="ECO:0000259" key="5">
    <source>
        <dbReference type="Pfam" id="PF00496"/>
    </source>
</evidence>
<keyword evidence="7" id="KW-1185">Reference proteome</keyword>
<accession>A0ABW2KUG2</accession>
<dbReference type="EMBL" id="JBHTCM010000010">
    <property type="protein sequence ID" value="MFC7333678.1"/>
    <property type="molecule type" value="Genomic_DNA"/>
</dbReference>
<evidence type="ECO:0000313" key="7">
    <source>
        <dbReference type="Proteomes" id="UP001596456"/>
    </source>
</evidence>
<dbReference type="SUPFAM" id="SSF53850">
    <property type="entry name" value="Periplasmic binding protein-like II"/>
    <property type="match status" value="1"/>
</dbReference>
<organism evidence="6 7">
    <name type="scientific">Rhodocista pekingensis</name>
    <dbReference type="NCBI Taxonomy" id="201185"/>
    <lineage>
        <taxon>Bacteria</taxon>
        <taxon>Pseudomonadati</taxon>
        <taxon>Pseudomonadota</taxon>
        <taxon>Alphaproteobacteria</taxon>
        <taxon>Rhodospirillales</taxon>
        <taxon>Azospirillaceae</taxon>
        <taxon>Rhodocista</taxon>
    </lineage>
</organism>
<evidence type="ECO:0000256" key="4">
    <source>
        <dbReference type="ARBA" id="ARBA00022729"/>
    </source>
</evidence>
<dbReference type="Gene3D" id="3.40.190.10">
    <property type="entry name" value="Periplasmic binding protein-like II"/>
    <property type="match status" value="1"/>
</dbReference>
<dbReference type="Gene3D" id="3.90.76.10">
    <property type="entry name" value="Dipeptide-binding Protein, Domain 1"/>
    <property type="match status" value="1"/>
</dbReference>
<dbReference type="InterPro" id="IPR006311">
    <property type="entry name" value="TAT_signal"/>
</dbReference>
<name>A0ABW2KUG2_9PROT</name>